<dbReference type="InterPro" id="IPR013783">
    <property type="entry name" value="Ig-like_fold"/>
</dbReference>
<dbReference type="EMBL" id="AP027041">
    <property type="protein sequence ID" value="BDU15172.1"/>
    <property type="molecule type" value="Genomic_DNA"/>
</dbReference>
<feature type="compositionally biased region" description="Polar residues" evidence="4">
    <location>
        <begin position="1105"/>
        <end position="1118"/>
    </location>
</feature>
<feature type="compositionally biased region" description="Basic and acidic residues" evidence="4">
    <location>
        <begin position="2828"/>
        <end position="2852"/>
    </location>
</feature>
<keyword evidence="2" id="KW-0964">Secreted</keyword>
<dbReference type="InterPro" id="IPR051417">
    <property type="entry name" value="SDr/BOS_complex"/>
</dbReference>
<protein>
    <submittedName>
        <fullName evidence="8">DUF11 domain-containing protein</fullName>
    </submittedName>
</protein>
<feature type="domain" description="SD-repeat containing protein B" evidence="7">
    <location>
        <begin position="1557"/>
        <end position="1670"/>
    </location>
</feature>
<feature type="region of interest" description="Disordered" evidence="4">
    <location>
        <begin position="2786"/>
        <end position="2852"/>
    </location>
</feature>
<dbReference type="Pfam" id="PF01345">
    <property type="entry name" value="DUF11"/>
    <property type="match status" value="7"/>
</dbReference>
<dbReference type="NCBIfam" id="TIGR01451">
    <property type="entry name" value="B_ant_repeat"/>
    <property type="match status" value="5"/>
</dbReference>
<feature type="domain" description="DUF11" evidence="6">
    <location>
        <begin position="324"/>
        <end position="447"/>
    </location>
</feature>
<keyword evidence="5" id="KW-0472">Membrane</keyword>
<feature type="region of interest" description="Disordered" evidence="4">
    <location>
        <begin position="1257"/>
        <end position="1278"/>
    </location>
</feature>
<dbReference type="InterPro" id="IPR033764">
    <property type="entry name" value="Sdr_B"/>
</dbReference>
<evidence type="ECO:0000259" key="6">
    <source>
        <dbReference type="Pfam" id="PF01345"/>
    </source>
</evidence>
<dbReference type="InterPro" id="IPR047589">
    <property type="entry name" value="DUF11_rpt"/>
</dbReference>
<keyword evidence="5" id="KW-0812">Transmembrane</keyword>
<feature type="compositionally biased region" description="Polar residues" evidence="4">
    <location>
        <begin position="428"/>
        <end position="441"/>
    </location>
</feature>
<evidence type="ECO:0000256" key="3">
    <source>
        <dbReference type="ARBA" id="ARBA00022729"/>
    </source>
</evidence>
<feature type="compositionally biased region" description="Polar residues" evidence="4">
    <location>
        <begin position="2813"/>
        <end position="2824"/>
    </location>
</feature>
<feature type="domain" description="DUF11" evidence="6">
    <location>
        <begin position="2082"/>
        <end position="2196"/>
    </location>
</feature>
<keyword evidence="3" id="KW-0732">Signal</keyword>
<evidence type="ECO:0000256" key="2">
    <source>
        <dbReference type="ARBA" id="ARBA00022525"/>
    </source>
</evidence>
<keyword evidence="5" id="KW-1133">Transmembrane helix</keyword>
<name>A0ABN6UFT3_9GAMM</name>
<proteinExistence type="predicted"/>
<feature type="domain" description="SD-repeat containing protein B" evidence="7">
    <location>
        <begin position="1425"/>
        <end position="1497"/>
    </location>
</feature>
<dbReference type="InterPro" id="IPR001434">
    <property type="entry name" value="OmcB-like_DUF11"/>
</dbReference>
<dbReference type="Pfam" id="PF17210">
    <property type="entry name" value="SdrD_B"/>
    <property type="match status" value="5"/>
</dbReference>
<feature type="domain" description="SD-repeat containing protein B" evidence="7">
    <location>
        <begin position="1295"/>
        <end position="1377"/>
    </location>
</feature>
<feature type="domain" description="DUF11" evidence="6">
    <location>
        <begin position="978"/>
        <end position="1111"/>
    </location>
</feature>
<comment type="subcellular location">
    <subcellularLocation>
        <location evidence="1">Secreted</location>
    </subcellularLocation>
</comment>
<organism evidence="8 9">
    <name type="scientific">Lysobacter auxotrophicus</name>
    <dbReference type="NCBI Taxonomy" id="2992573"/>
    <lineage>
        <taxon>Bacteria</taxon>
        <taxon>Pseudomonadati</taxon>
        <taxon>Pseudomonadota</taxon>
        <taxon>Gammaproteobacteria</taxon>
        <taxon>Lysobacterales</taxon>
        <taxon>Lysobacteraceae</taxon>
        <taxon>Lysobacter</taxon>
    </lineage>
</organism>
<feature type="region of interest" description="Disordered" evidence="4">
    <location>
        <begin position="1098"/>
        <end position="1119"/>
    </location>
</feature>
<evidence type="ECO:0000313" key="9">
    <source>
        <dbReference type="Proteomes" id="UP001317822"/>
    </source>
</evidence>
<sequence>MGPVRSTRRFARGSRLCTLENANGAKLPRGGARRVVRALATAAVLAMFSPLAWAVDLQLTNLSDDGSDPTPAGSIVTYSVTLENAAADTASDVRSVFDLPAGSTAVNLPAFCSVDAGDATRVVCAHGNVLGTLGGGAPVTFELQVSTAGMPVAPIAIAGAVGSGPAPAASTKVAAIGAPFISDTNVANNKENQTTTLTSAGDLQLTKTANADPVVAGSLITYTLSVRNNGPSASSGFSVVDTLPSGATFVGPATGTGWNFSGANGTYTGSLASGATATYQFTARVTAAGGTIVNSAVVNAGATPDPVIANNTDDVGATVIAGADMEITKSASPTPATGGQPITFTLNALNRGPSAAANVSFTDTMPAGFLITGGNQPAGWTCTTTADQTARTCARTSAYASGASDTFTIQAMVPSSGQGSSGNQTNTATITSSTADPTPANNTGSVTFTVLADGADLELASKTKAPGVVATWSGSGDDSDSRMTSTIRMRNRGPRPATGQVEIADTLAAGEEFLSSPSTSWTCAAQSAYAPPPARQLVVCSLNVGSLPLAVANGAGNPLAPDLVLVTRARAAGTLTNNACTGGSGGSAEPLTGNGVDVDGNTANDCAGAGVRTTTQRADLRIAKQTNGAGDADNTLPLGYTGADYTLTVTNDGPDGTAGVVVNDQIPGYLTGRSSATVTTPAGWSCNVATNGSVQCRSNNTVLASGASAVLTIHAVGPFNDSAGTTNVACAGTTLNGIRCGTAGVGVDASIAGAVGEVNTTNNSASDWVRVPRVANVRTRAKTITSGAVGREGVNSVYRIDYDNQGPSTAVGVVFRDVFTLPANDAGFVMISANRTTGGSGNTACAIARSPEVNVVTAAGGNSYSTSGAPGTVSVTCPALNMGNGVNESLTVTIRPNNQPGGSAGRQIDNLAGFDFTAVSNGSDGNGAFDYNSVATVADDEKTASLTFQANAVDLITNKVDTGFTGGVDPLGFDQTNPSGNLINYRVTVTNQGPSVANNVRIRDTMSPIAGRTVTFLGTSLTAGGALEGTPRCTVAGGSNPTTGAPLELDCVMPGIGFATNVNGVVGVTQTSTIYLRYRYDTAPGATGDTVTNVAVASSDEVDTQPANNSEGENTSIRSRADVGVSKTMVLTADQDPAVPLPASVTQVSILQPFFYVIDVVNNGPGSSLSLDRSGNNPLEGTGTVVTDTLPAGVVVTGPITWRKRGVNAGGQEPNGTGQCTRAGSLVTCNLGDVTFDPGERGRVRILVPARWDAVPAGGTSNNSANVKSEQVDPVPGNDNVTVPLSIVSSSLAGTVFEDRQRIGTDGGTPQAAANEPRVANVTITLAGVDAYGNAVNRTTTTDANGNYSFADLAPSDATGYTVTQTQPAGYVNGPVNPPTSGANAPSSGGTFDAGAPNSAYTAVVLGAGVTATRYHFPEVRRPSLSGFVYSDDNFDNVRNPGVDGAIAGATVELLNADTNAVVATQVTNASGFYQFTDLDPTIAYTLREPLPAGRYVNRPSAVNPGLVAGAACAAGCVAGTGIAPDAATTDRIAQIDLSAGVNGTEFNFGEAANGASLAGRVWLDIDNDGAIDAGETGIANVAVTLTGTDRNGVAVNLTTTTAADGSYSFNTLVAGNYTVTEPTQPTGTLNGRTIAGSVGGTASVPSVTPSSVTAIALAANQAATGYDFGEIQPASVSGRVYFDHDEDGNVDAGETGIAGVQIVLAGTADDGTLVNRTTTTDANGAYAFLDVRPGTYTVTEPTQPANTRNGLTTPGHIGGVATGTATGRAVVPSAIAGIVLAPEQSSVENNFGEIADSPDLLVSKSATPATFTVGTDSRYVVRVRNAGNAPTAGQYEVEDRLPTGVTLSATPTGTGWTCVGAIGADRFRCTGTDVIAQGTTHAADITVPVAVSDAAAAASPVVNAVLVRGGGETPARVPTQAEEDAFAGTVGTLPVCDPAIAHNACRIQTPVQRGASIAGRVFFDNNDNGAIDAADEVGIANVSLVLTGTDELGNAIDLATTTDADGRYAFANLRPGTYVVTEPTQPAGSTNGITTAGSINGASVGIATAKTVVPSAISAIAVAAGQDSVGNDFGEVADSPDLVVSKSATPERFTVNNNATYAIRVRNIGPKATVGDYVVEDRLPTGVTLAATPTGNGWTCTGAAGDSRLRCVATAAIASGASLADAITVPVRIGAEAASASTLRNAVLVQGGGEDAQHSPTPDERAAFEGDASKLPVCDPAIAHNACRIDTPVQAAASLSGTVWFDIGHEDVLLDGGDRRLQGWTVEVVDPATGRVVATTTTAADGSYRVADLVPGVQWNVRFRDPNAGALWGFPVTGETASGPVAACDTAGALANHHASSCRNTGNGVSQLEVVLVSGENLPQQSLPIDPSGVVYDAVSRDPVPGSVVTLEPAGVCPDFDPNTSLLNVAGGGYTVDGNRVSMTVGNDGFYQFLFGPAAPASCEFRLTVTPPSGYAFQSQMIAPQAGTLTAPGGVGNSYPVQPQSTPPSGAVGEGTRYYLSLVAGSGTAGIIHNHIPLDPAVAPGLVISKTGDRQTVEVGDTLLYTITIRQTAGNALASVNVLDRLPPGFTYIEGTARANAAAIAEPLGKPGPLLSFQAGGLRIGEQIVLNYRVRVGVGSQQGDGINRAQAHGCNIAGGCIDANSLQPRAGAVASNRAEYRVRVTGGVFTEEGCVLGKVFVDCNNNHVQDREELGVPGVRMYFEDGTWMVSDSEGKYSYCGLPPKSHTLKVDASTLPVGSRLTTSSNRNLGDADSLFIDLKNGELHRADFIEGSCSNPVLEQVKARRTQGEVRAPETETGKPLRFDSKSPRWPQQGTDSSKQSPRIVEPRETGRPAEQTPTHDARNTETQP</sequence>
<gene>
    <name evidence="8" type="ORF">LA521A_03730</name>
</gene>
<accession>A0ABN6UFT3</accession>
<feature type="transmembrane region" description="Helical" evidence="5">
    <location>
        <begin position="35"/>
        <end position="55"/>
    </location>
</feature>
<feature type="domain" description="DUF11" evidence="6">
    <location>
        <begin position="2527"/>
        <end position="2632"/>
    </location>
</feature>
<feature type="domain" description="SD-repeat containing protein B" evidence="7">
    <location>
        <begin position="1957"/>
        <end position="2042"/>
    </location>
</feature>
<feature type="domain" description="DUF11" evidence="6">
    <location>
        <begin position="1800"/>
        <end position="1904"/>
    </location>
</feature>
<dbReference type="PANTHER" id="PTHR23303">
    <property type="entry name" value="CARBOXYPEPTIDASE REGULATORY REGION-CONTAINING"/>
    <property type="match status" value="1"/>
</dbReference>
<evidence type="ECO:0000256" key="1">
    <source>
        <dbReference type="ARBA" id="ARBA00004613"/>
    </source>
</evidence>
<keyword evidence="9" id="KW-1185">Reference proteome</keyword>
<feature type="compositionally biased region" description="Basic and acidic residues" evidence="4">
    <location>
        <begin position="2789"/>
        <end position="2810"/>
    </location>
</feature>
<dbReference type="Proteomes" id="UP001317822">
    <property type="component" value="Chromosome"/>
</dbReference>
<dbReference type="RefSeq" id="WP_281780694.1">
    <property type="nucleotide sequence ID" value="NZ_AP027041.1"/>
</dbReference>
<evidence type="ECO:0000313" key="8">
    <source>
        <dbReference type="EMBL" id="BDU15172.1"/>
    </source>
</evidence>
<evidence type="ECO:0000259" key="7">
    <source>
        <dbReference type="Pfam" id="PF17210"/>
    </source>
</evidence>
<feature type="compositionally biased region" description="Polar residues" evidence="4">
    <location>
        <begin position="1259"/>
        <end position="1269"/>
    </location>
</feature>
<feature type="domain" description="SD-repeat containing protein B" evidence="7">
    <location>
        <begin position="1676"/>
        <end position="1748"/>
    </location>
</feature>
<feature type="domain" description="DUF11" evidence="6">
    <location>
        <begin position="632"/>
        <end position="729"/>
    </location>
</feature>
<feature type="domain" description="DUF11" evidence="6">
    <location>
        <begin position="202"/>
        <end position="315"/>
    </location>
</feature>
<dbReference type="SUPFAM" id="SSF117074">
    <property type="entry name" value="Hypothetical protein PA1324"/>
    <property type="match status" value="7"/>
</dbReference>
<evidence type="ECO:0000256" key="4">
    <source>
        <dbReference type="SAM" id="MobiDB-lite"/>
    </source>
</evidence>
<feature type="compositionally biased region" description="Low complexity" evidence="4">
    <location>
        <begin position="415"/>
        <end position="427"/>
    </location>
</feature>
<reference evidence="8 9" key="1">
    <citation type="journal article" date="2023" name="Int. J. Syst. Evol. Microbiol.">
        <title>Physiological and genomic analyses of cobalamin (vitamin B12)-auxotrophy of Lysobacter auxotrophicus sp. nov., a methionine-auxotrophic chitinolytic bacterium isolated from chitin-treated soil.</title>
        <authorList>
            <person name="Saito A."/>
            <person name="Dohra H."/>
            <person name="Hamada M."/>
            <person name="Moriuchi R."/>
            <person name="Kotsuchibashi Y."/>
            <person name="Mori K."/>
        </authorList>
    </citation>
    <scope>NUCLEOTIDE SEQUENCE [LARGE SCALE GENOMIC DNA]</scope>
    <source>
        <strain evidence="8 9">5-21a</strain>
    </source>
</reference>
<feature type="region of interest" description="Disordered" evidence="4">
    <location>
        <begin position="413"/>
        <end position="441"/>
    </location>
</feature>
<dbReference type="Gene3D" id="2.60.40.10">
    <property type="entry name" value="Immunoglobulins"/>
    <property type="match status" value="9"/>
</dbReference>
<evidence type="ECO:0000256" key="5">
    <source>
        <dbReference type="SAM" id="Phobius"/>
    </source>
</evidence>